<feature type="transmembrane region" description="Helical" evidence="4">
    <location>
        <begin position="75"/>
        <end position="93"/>
    </location>
</feature>
<keyword evidence="7" id="KW-1185">Reference proteome</keyword>
<gene>
    <name evidence="6" type="ORF">C7I36_08255</name>
</gene>
<feature type="transmembrane region" description="Helical" evidence="4">
    <location>
        <begin position="281"/>
        <end position="300"/>
    </location>
</feature>
<dbReference type="SUPFAM" id="SSF103473">
    <property type="entry name" value="MFS general substrate transporter"/>
    <property type="match status" value="1"/>
</dbReference>
<evidence type="ECO:0000313" key="7">
    <source>
        <dbReference type="Proteomes" id="UP000242181"/>
    </source>
</evidence>
<evidence type="ECO:0000256" key="1">
    <source>
        <dbReference type="ARBA" id="ARBA00022692"/>
    </source>
</evidence>
<keyword evidence="3 4" id="KW-0472">Membrane</keyword>
<dbReference type="InterPro" id="IPR011701">
    <property type="entry name" value="MFS"/>
</dbReference>
<dbReference type="PANTHER" id="PTHR23521:SF3">
    <property type="entry name" value="MFS TRANSPORTER"/>
    <property type="match status" value="1"/>
</dbReference>
<dbReference type="EMBL" id="PXYH01000009">
    <property type="protein sequence ID" value="PSJ43905.1"/>
    <property type="molecule type" value="Genomic_DNA"/>
</dbReference>
<feature type="transmembrane region" description="Helical" evidence="4">
    <location>
        <begin position="306"/>
        <end position="326"/>
    </location>
</feature>
<organism evidence="6 7">
    <name type="scientific">Zobellella taiwanensis</name>
    <dbReference type="NCBI Taxonomy" id="347535"/>
    <lineage>
        <taxon>Bacteria</taxon>
        <taxon>Pseudomonadati</taxon>
        <taxon>Pseudomonadota</taxon>
        <taxon>Gammaproteobacteria</taxon>
        <taxon>Aeromonadales</taxon>
        <taxon>Aeromonadaceae</taxon>
        <taxon>Zobellella</taxon>
    </lineage>
</organism>
<feature type="transmembrane region" description="Helical" evidence="4">
    <location>
        <begin position="157"/>
        <end position="181"/>
    </location>
</feature>
<dbReference type="AlphaFoldDB" id="A0A2P7R113"/>
<feature type="transmembrane region" description="Helical" evidence="4">
    <location>
        <begin position="105"/>
        <end position="126"/>
    </location>
</feature>
<dbReference type="Proteomes" id="UP000242181">
    <property type="component" value="Unassembled WGS sequence"/>
</dbReference>
<evidence type="ECO:0000313" key="6">
    <source>
        <dbReference type="EMBL" id="PSJ43905.1"/>
    </source>
</evidence>
<accession>A0A2P7R113</accession>
<protein>
    <submittedName>
        <fullName evidence="6">MFS transporter</fullName>
    </submittedName>
</protein>
<feature type="transmembrane region" description="Helical" evidence="4">
    <location>
        <begin position="133"/>
        <end position="151"/>
    </location>
</feature>
<feature type="transmembrane region" description="Helical" evidence="4">
    <location>
        <begin position="372"/>
        <end position="390"/>
    </location>
</feature>
<dbReference type="GO" id="GO:0022857">
    <property type="term" value="F:transmembrane transporter activity"/>
    <property type="evidence" value="ECO:0007669"/>
    <property type="project" value="InterPro"/>
</dbReference>
<comment type="caution">
    <text evidence="6">The sequence shown here is derived from an EMBL/GenBank/DDBJ whole genome shotgun (WGS) entry which is preliminary data.</text>
</comment>
<dbReference type="Pfam" id="PF07690">
    <property type="entry name" value="MFS_1"/>
    <property type="match status" value="1"/>
</dbReference>
<feature type="transmembrane region" description="Helical" evidence="4">
    <location>
        <begin position="245"/>
        <end position="269"/>
    </location>
</feature>
<dbReference type="InterPro" id="IPR020846">
    <property type="entry name" value="MFS_dom"/>
</dbReference>
<evidence type="ECO:0000256" key="4">
    <source>
        <dbReference type="SAM" id="Phobius"/>
    </source>
</evidence>
<proteinExistence type="predicted"/>
<keyword evidence="1 4" id="KW-0812">Transmembrane</keyword>
<dbReference type="PANTHER" id="PTHR23521">
    <property type="entry name" value="TRANSPORTER MFS SUPERFAMILY"/>
    <property type="match status" value="1"/>
</dbReference>
<feature type="domain" description="Major facilitator superfamily (MFS) profile" evidence="5">
    <location>
        <begin position="1"/>
        <end position="398"/>
    </location>
</feature>
<dbReference type="Gene3D" id="1.20.1250.20">
    <property type="entry name" value="MFS general substrate transporter like domains"/>
    <property type="match status" value="1"/>
</dbReference>
<keyword evidence="2 4" id="KW-1133">Transmembrane helix</keyword>
<dbReference type="OrthoDB" id="9781976at2"/>
<sequence>MSYRPGPVATIAMAQLLGTSLWFSANSAADDLMANWGLGNTDIGWLTGAVQGGFILGTLIMALTGLADRYRASTVFVASAIAGALFNAGFAMGADGLASAMAFRFLVGLSLAGIYPMGMKLIVGWAPERTGQALAQLVAMLTLGTALPHALRELGTGLPWQLVILASSGLALLAAGLIHALGDGPHLPLGRPGQTTGARPGAVLKAFRIGRFRAAAWGYFGHMWELYAFWTLVPLLVSHTLPAGWIPGLGTFGMAFGIIGAGALGCWLGGRLSLRVGSARVALAALATSGACALVFALCWRDLPALALGLLLLVWGASVVADSPQFSALSARACPQEWVGAALAMQNAIGFAITVVSIAATTSLFDRIGPDAVWLLIPGPIIGVLGFALASRRAGATS</sequence>
<reference evidence="6 7" key="1">
    <citation type="submission" date="2018-03" db="EMBL/GenBank/DDBJ databases">
        <title>The draft genome of Zobellella taiwanensis JCM 13381.</title>
        <authorList>
            <person name="Liu L."/>
            <person name="Li L."/>
            <person name="Wang T."/>
            <person name="Zhang X."/>
            <person name="Liang L."/>
        </authorList>
    </citation>
    <scope>NUCLEOTIDE SEQUENCE [LARGE SCALE GENOMIC DNA]</scope>
    <source>
        <strain evidence="6 7">JCM 13381</strain>
    </source>
</reference>
<evidence type="ECO:0000259" key="5">
    <source>
        <dbReference type="PROSITE" id="PS50850"/>
    </source>
</evidence>
<feature type="transmembrane region" description="Helical" evidence="4">
    <location>
        <begin position="338"/>
        <end position="360"/>
    </location>
</feature>
<name>A0A2P7R113_9GAMM</name>
<feature type="transmembrane region" description="Helical" evidence="4">
    <location>
        <begin position="43"/>
        <end position="63"/>
    </location>
</feature>
<dbReference type="PROSITE" id="PS50850">
    <property type="entry name" value="MFS"/>
    <property type="match status" value="1"/>
</dbReference>
<evidence type="ECO:0000256" key="2">
    <source>
        <dbReference type="ARBA" id="ARBA00022989"/>
    </source>
</evidence>
<feature type="transmembrane region" description="Helical" evidence="4">
    <location>
        <begin position="214"/>
        <end position="233"/>
    </location>
</feature>
<dbReference type="GO" id="GO:0005886">
    <property type="term" value="C:plasma membrane"/>
    <property type="evidence" value="ECO:0007669"/>
    <property type="project" value="TreeGrafter"/>
</dbReference>
<dbReference type="InterPro" id="IPR036259">
    <property type="entry name" value="MFS_trans_sf"/>
</dbReference>
<evidence type="ECO:0000256" key="3">
    <source>
        <dbReference type="ARBA" id="ARBA00023136"/>
    </source>
</evidence>